<evidence type="ECO:0000313" key="1">
    <source>
        <dbReference type="EMBL" id="EMS80223.1"/>
    </source>
</evidence>
<proteinExistence type="predicted"/>
<keyword evidence="2" id="KW-1185">Reference proteome</keyword>
<dbReference type="OrthoDB" id="5422995at2"/>
<organism evidence="1 2">
    <name type="scientific">Desulfotignum phosphitoxidans DSM 13687</name>
    <dbReference type="NCBI Taxonomy" id="1286635"/>
    <lineage>
        <taxon>Bacteria</taxon>
        <taxon>Pseudomonadati</taxon>
        <taxon>Thermodesulfobacteriota</taxon>
        <taxon>Desulfobacteria</taxon>
        <taxon>Desulfobacterales</taxon>
        <taxon>Desulfobacteraceae</taxon>
        <taxon>Desulfotignum</taxon>
    </lineage>
</organism>
<gene>
    <name evidence="1" type="ORF">Dpo_3c03670</name>
</gene>
<protein>
    <submittedName>
        <fullName evidence="1">Uncharacterized protein</fullName>
    </submittedName>
</protein>
<comment type="caution">
    <text evidence="1">The sequence shown here is derived from an EMBL/GenBank/DDBJ whole genome shotgun (WGS) entry which is preliminary data.</text>
</comment>
<evidence type="ECO:0000313" key="2">
    <source>
        <dbReference type="Proteomes" id="UP000014216"/>
    </source>
</evidence>
<dbReference type="Proteomes" id="UP000014216">
    <property type="component" value="Unassembled WGS sequence"/>
</dbReference>
<accession>S0FYR7</accession>
<name>S0FYR7_9BACT</name>
<reference evidence="1 2" key="1">
    <citation type="journal article" date="2013" name="Genome Announc.">
        <title>Draft Genome Sequence of Desulfotignum phosphitoxidans DSM 13687 Strain FiPS-3.</title>
        <authorList>
            <person name="Poehlein A."/>
            <person name="Daniel R."/>
            <person name="Simeonova D.D."/>
        </authorList>
    </citation>
    <scope>NUCLEOTIDE SEQUENCE [LARGE SCALE GENOMIC DNA]</scope>
    <source>
        <strain evidence="1 2">DSM 13687</strain>
    </source>
</reference>
<dbReference type="EMBL" id="APJX01000003">
    <property type="protein sequence ID" value="EMS80223.1"/>
    <property type="molecule type" value="Genomic_DNA"/>
</dbReference>
<dbReference type="AlphaFoldDB" id="S0FYR7"/>
<sequence>MYTRKTALSLAIQARTCPPQIVLDDPSHAREITRHLAVCPFCSTRRSYELDACRYLGQSLEKQIPRAPAPLRIEPGQIWQIDPALAEWRDGFYYSPPAVVVVTSREQDFPGLLAAQIWHDIYLAGPGDLAVTPDDSPLDDPVFIETWNLFTLDPAYLTRYLGRTPAGTPADILKMNQNPEYLPDSAMILLPLEQNDPRHYFRKMEIETGYTFARTAAKNLMQTRTGDTVTDLKKQIQTLIPGARFSWTPRNTKECFALLEFPAESLALAAADDDHEKIVATHFHLTPDPEQDLVTRITPFYCVIYSENNTPDTFTVSGTLADLHFDLEKTTFSCYLADNFAQTLEKGTIQVEPETCAFIARFLRPKKSSESLCILAEETQAPDPQK</sequence>
<dbReference type="RefSeq" id="WP_006965574.1">
    <property type="nucleotide sequence ID" value="NZ_APJX01000003.1"/>
</dbReference>